<evidence type="ECO:0000313" key="1">
    <source>
        <dbReference type="EMBL" id="TGY80321.1"/>
    </source>
</evidence>
<keyword evidence="2" id="KW-1185">Reference proteome</keyword>
<sequence>MSNPFENVPASADVPGTIDKKTVSALSGIADRFEKAASRNETIVKNEEELAGVIFDLLLDDDGSVKDFGHAAEIRGLIDEAWKQQERGIANLGEIIRSIPTSVRAELGEEDRKLLDSNFRSWKDVFRLYLPSFGIVGAIVGIVLTGSIMLSNSASNTKREYEQRIGQLDKWYEDNADAIAFGQFYRENYPKQYSQWHTGQWQQDIAYRDSLRRAHSLDRLRRLYQSDD</sequence>
<evidence type="ECO:0000313" key="2">
    <source>
        <dbReference type="Proteomes" id="UP000306319"/>
    </source>
</evidence>
<dbReference type="EMBL" id="SRYB01000003">
    <property type="protein sequence ID" value="TGY80321.1"/>
    <property type="molecule type" value="Genomic_DNA"/>
</dbReference>
<protein>
    <submittedName>
        <fullName evidence="1">Uncharacterized protein</fullName>
    </submittedName>
</protein>
<dbReference type="Proteomes" id="UP000306319">
    <property type="component" value="Unassembled WGS sequence"/>
</dbReference>
<accession>A0AC61RJY5</accession>
<comment type="caution">
    <text evidence="1">The sequence shown here is derived from an EMBL/GenBank/DDBJ whole genome shotgun (WGS) entry which is preliminary data.</text>
</comment>
<gene>
    <name evidence="1" type="ORF">E5331_03540</name>
</gene>
<reference evidence="1" key="1">
    <citation type="submission" date="2019-04" db="EMBL/GenBank/DDBJ databases">
        <title>Microbes associate with the intestines of laboratory mice.</title>
        <authorList>
            <person name="Navarre W."/>
            <person name="Wong E."/>
            <person name="Huang K."/>
            <person name="Tropini C."/>
            <person name="Ng K."/>
            <person name="Yu B."/>
        </authorList>
    </citation>
    <scope>NUCLEOTIDE SEQUENCE</scope>
    <source>
        <strain evidence="1">NM04_E33</strain>
    </source>
</reference>
<proteinExistence type="predicted"/>
<organism evidence="1 2">
    <name type="scientific">Lepagella muris</name>
    <dbReference type="NCBI Taxonomy" id="3032870"/>
    <lineage>
        <taxon>Bacteria</taxon>
        <taxon>Pseudomonadati</taxon>
        <taxon>Bacteroidota</taxon>
        <taxon>Bacteroidia</taxon>
        <taxon>Bacteroidales</taxon>
        <taxon>Muribaculaceae</taxon>
        <taxon>Lepagella</taxon>
    </lineage>
</organism>
<name>A0AC61RJY5_9BACT</name>